<keyword evidence="2" id="KW-0812">Transmembrane</keyword>
<dbReference type="InterPro" id="IPR004843">
    <property type="entry name" value="Calcineurin-like_PHP"/>
</dbReference>
<dbReference type="AlphaFoldDB" id="A0A8H2XCJ5"/>
<dbReference type="Proteomes" id="UP000663861">
    <property type="component" value="Unassembled WGS sequence"/>
</dbReference>
<dbReference type="InterPro" id="IPR029052">
    <property type="entry name" value="Metallo-depent_PP-like"/>
</dbReference>
<feature type="region of interest" description="Disordered" evidence="1">
    <location>
        <begin position="61"/>
        <end position="85"/>
    </location>
</feature>
<evidence type="ECO:0000256" key="2">
    <source>
        <dbReference type="SAM" id="Phobius"/>
    </source>
</evidence>
<dbReference type="GO" id="GO:0004721">
    <property type="term" value="F:phosphoprotein phosphatase activity"/>
    <property type="evidence" value="ECO:0007669"/>
    <property type="project" value="TreeGrafter"/>
</dbReference>
<evidence type="ECO:0000313" key="4">
    <source>
        <dbReference type="EMBL" id="CAE6421403.1"/>
    </source>
</evidence>
<evidence type="ECO:0000256" key="1">
    <source>
        <dbReference type="SAM" id="MobiDB-lite"/>
    </source>
</evidence>
<evidence type="ECO:0000259" key="3">
    <source>
        <dbReference type="Pfam" id="PF00149"/>
    </source>
</evidence>
<dbReference type="Pfam" id="PF00149">
    <property type="entry name" value="Metallophos"/>
    <property type="match status" value="1"/>
</dbReference>
<dbReference type="GO" id="GO:0005737">
    <property type="term" value="C:cytoplasm"/>
    <property type="evidence" value="ECO:0007669"/>
    <property type="project" value="TreeGrafter"/>
</dbReference>
<dbReference type="SUPFAM" id="SSF56300">
    <property type="entry name" value="Metallo-dependent phosphatases"/>
    <property type="match status" value="1"/>
</dbReference>
<protein>
    <recommendedName>
        <fullName evidence="3">Calcineurin-like phosphoesterase domain-containing protein</fullName>
    </recommendedName>
</protein>
<feature type="compositionally biased region" description="Polar residues" evidence="1">
    <location>
        <begin position="61"/>
        <end position="81"/>
    </location>
</feature>
<reference evidence="4" key="1">
    <citation type="submission" date="2021-01" db="EMBL/GenBank/DDBJ databases">
        <authorList>
            <person name="Kaushik A."/>
        </authorList>
    </citation>
    <scope>NUCLEOTIDE SEQUENCE</scope>
    <source>
        <strain evidence="4">AG4-RS23</strain>
    </source>
</reference>
<sequence>MPLNLGHRAGRFCRSLIPCTTFILFAFLLTFLFILYHPSLGPTHKQRITWQAWDTIIPPQSAQLPTSGNTAPSKGNSTISEPSGPDVTTAWWSKPLDPIDDIHASQQLDRYAPLLPHMTGLTMITVKPCLIDPVFTTYCNPSTTPELDAKYGKWVRVDRDMNKQAGVWWNASFIYYRRSRRVDVPLITDIRIVDEGDEGSIPDNGKTWKQAEGILTDGIYPRVKNRRLWYSLQKPYANATQGEELDDVVTELDILYGEDEPFWGFKRVEGVIYPGRPGKSVPISLVARKGYTSPPRPLPPHFHANGTYKIMQVADLHYSVTHGQCRDTDLKPCDGFNSSQAIIAEALDAERPDLVIFSGDQLNGQRTSWDSRSVLAKFASEVIKRKIPWAAVFGNHDSTTDMDRKHMMEHLQHLPYSLAEPGPSGIHGVGNYVVQVKSYDDLAEPGPSGIHGVGNYVVQVKSYDDSATPLLTLYFLDSGAYVSNGLAWWKELEYDYLRESQITWFLGESQKIHAIERPFTPDGTRDLGESQKIHAIERPFTPDGTRDLGKIWKRRDGKRRLDLEERQATTGGNTSGGKKLAKPNAMMFFHIPLKMSTEPADTNPETSKALDVGTTEEYGGSPKNAGFFRNAILAAPEVPSTSETKGTGTEVKVIANGHVHTADNCRRVKGVWTCFGGGSSYAGYGKLGFDRRFRIFQISQYGEKIETYKRTDKGKIIDKMVLVGEGAAPAYEGAS</sequence>
<name>A0A8H2XCJ5_9AGAM</name>
<dbReference type="EMBL" id="CAJMWY010000197">
    <property type="protein sequence ID" value="CAE6421403.1"/>
    <property type="molecule type" value="Genomic_DNA"/>
</dbReference>
<keyword evidence="2" id="KW-1133">Transmembrane helix</keyword>
<keyword evidence="2" id="KW-0472">Membrane</keyword>
<gene>
    <name evidence="4" type="ORF">RDB_LOCUS13603</name>
</gene>
<feature type="region of interest" description="Disordered" evidence="1">
    <location>
        <begin position="596"/>
        <end position="616"/>
    </location>
</feature>
<dbReference type="Gene3D" id="3.60.21.10">
    <property type="match status" value="1"/>
</dbReference>
<feature type="domain" description="Calcineurin-like phosphoesterase" evidence="3">
    <location>
        <begin position="309"/>
        <end position="415"/>
    </location>
</feature>
<feature type="transmembrane region" description="Helical" evidence="2">
    <location>
        <begin position="12"/>
        <end position="36"/>
    </location>
</feature>
<comment type="caution">
    <text evidence="4">The sequence shown here is derived from an EMBL/GenBank/DDBJ whole genome shotgun (WGS) entry which is preliminary data.</text>
</comment>
<proteinExistence type="predicted"/>
<evidence type="ECO:0000313" key="5">
    <source>
        <dbReference type="Proteomes" id="UP000663861"/>
    </source>
</evidence>
<dbReference type="PANTHER" id="PTHR32440">
    <property type="entry name" value="PHOSPHATASE DCR2-RELATED-RELATED"/>
    <property type="match status" value="1"/>
</dbReference>
<dbReference type="PANTHER" id="PTHR32440:SF0">
    <property type="entry name" value="PHOSPHATASE DCR2-RELATED"/>
    <property type="match status" value="1"/>
</dbReference>
<organism evidence="4 5">
    <name type="scientific">Rhizoctonia solani</name>
    <dbReference type="NCBI Taxonomy" id="456999"/>
    <lineage>
        <taxon>Eukaryota</taxon>
        <taxon>Fungi</taxon>
        <taxon>Dikarya</taxon>
        <taxon>Basidiomycota</taxon>
        <taxon>Agaricomycotina</taxon>
        <taxon>Agaricomycetes</taxon>
        <taxon>Cantharellales</taxon>
        <taxon>Ceratobasidiaceae</taxon>
        <taxon>Rhizoctonia</taxon>
    </lineage>
</organism>
<accession>A0A8H2XCJ5</accession>
<feature type="region of interest" description="Disordered" evidence="1">
    <location>
        <begin position="559"/>
        <end position="580"/>
    </location>
</feature>